<dbReference type="Gene3D" id="2.170.130.10">
    <property type="entry name" value="TonB-dependent receptor, plug domain"/>
    <property type="match status" value="1"/>
</dbReference>
<keyword evidence="14" id="KW-1185">Reference proteome</keyword>
<dbReference type="Pfam" id="PF00593">
    <property type="entry name" value="TonB_dep_Rec_b-barrel"/>
    <property type="match status" value="1"/>
</dbReference>
<keyword evidence="13" id="KW-0675">Receptor</keyword>
<dbReference type="InterPro" id="IPR036942">
    <property type="entry name" value="Beta-barrel_TonB_sf"/>
</dbReference>
<dbReference type="InterPro" id="IPR012910">
    <property type="entry name" value="Plug_dom"/>
</dbReference>
<evidence type="ECO:0000313" key="13">
    <source>
        <dbReference type="EMBL" id="MFD2567968.1"/>
    </source>
</evidence>
<dbReference type="Pfam" id="PF13715">
    <property type="entry name" value="CarbopepD_reg_2"/>
    <property type="match status" value="1"/>
</dbReference>
<gene>
    <name evidence="13" type="ORF">ACFSRZ_11330</name>
</gene>
<evidence type="ECO:0000256" key="6">
    <source>
        <dbReference type="ARBA" id="ARBA00023136"/>
    </source>
</evidence>
<evidence type="ECO:0000256" key="4">
    <source>
        <dbReference type="ARBA" id="ARBA00022692"/>
    </source>
</evidence>
<evidence type="ECO:0000256" key="7">
    <source>
        <dbReference type="ARBA" id="ARBA00023237"/>
    </source>
</evidence>
<dbReference type="InterPro" id="IPR039426">
    <property type="entry name" value="TonB-dep_rcpt-like"/>
</dbReference>
<organism evidence="13 14">
    <name type="scientific">Pseudotenacibaculum haliotis</name>
    <dbReference type="NCBI Taxonomy" id="1862138"/>
    <lineage>
        <taxon>Bacteria</taxon>
        <taxon>Pseudomonadati</taxon>
        <taxon>Bacteroidota</taxon>
        <taxon>Flavobacteriia</taxon>
        <taxon>Flavobacteriales</taxon>
        <taxon>Flavobacteriaceae</taxon>
        <taxon>Pseudotenacibaculum</taxon>
    </lineage>
</organism>
<evidence type="ECO:0000256" key="9">
    <source>
        <dbReference type="RuleBase" id="RU003357"/>
    </source>
</evidence>
<accession>A0ABW5LT24</accession>
<dbReference type="InterPro" id="IPR037066">
    <property type="entry name" value="Plug_dom_sf"/>
</dbReference>
<comment type="subcellular location">
    <subcellularLocation>
        <location evidence="1 8">Cell outer membrane</location>
        <topology evidence="1 8">Multi-pass membrane protein</topology>
    </subcellularLocation>
</comment>
<comment type="caution">
    <text evidence="13">The sequence shown here is derived from an EMBL/GenBank/DDBJ whole genome shotgun (WGS) entry which is preliminary data.</text>
</comment>
<comment type="similarity">
    <text evidence="8 9">Belongs to the TonB-dependent receptor family.</text>
</comment>
<name>A0ABW5LT24_9FLAO</name>
<protein>
    <submittedName>
        <fullName evidence="13">TonB-dependent receptor</fullName>
    </submittedName>
</protein>
<keyword evidence="3 8" id="KW-1134">Transmembrane beta strand</keyword>
<keyword evidence="4 8" id="KW-0812">Transmembrane</keyword>
<dbReference type="PANTHER" id="PTHR30069">
    <property type="entry name" value="TONB-DEPENDENT OUTER MEMBRANE RECEPTOR"/>
    <property type="match status" value="1"/>
</dbReference>
<proteinExistence type="inferred from homology"/>
<dbReference type="InterPro" id="IPR000531">
    <property type="entry name" value="Beta-barrel_TonB"/>
</dbReference>
<feature type="domain" description="TonB-dependent receptor plug" evidence="12">
    <location>
        <begin position="119"/>
        <end position="222"/>
    </location>
</feature>
<keyword evidence="5 9" id="KW-0798">TonB box</keyword>
<dbReference type="InterPro" id="IPR008969">
    <property type="entry name" value="CarboxyPept-like_regulatory"/>
</dbReference>
<keyword evidence="2 8" id="KW-0813">Transport</keyword>
<evidence type="ECO:0000256" key="3">
    <source>
        <dbReference type="ARBA" id="ARBA00022452"/>
    </source>
</evidence>
<keyword evidence="7 8" id="KW-0998">Cell outer membrane</keyword>
<feature type="domain" description="TonB-dependent receptor-like beta-barrel" evidence="11">
    <location>
        <begin position="244"/>
        <end position="769"/>
    </location>
</feature>
<evidence type="ECO:0000256" key="10">
    <source>
        <dbReference type="SAM" id="SignalP"/>
    </source>
</evidence>
<dbReference type="Proteomes" id="UP001597508">
    <property type="component" value="Unassembled WGS sequence"/>
</dbReference>
<feature type="signal peptide" evidence="10">
    <location>
        <begin position="1"/>
        <end position="20"/>
    </location>
</feature>
<dbReference type="SUPFAM" id="SSF56935">
    <property type="entry name" value="Porins"/>
    <property type="match status" value="1"/>
</dbReference>
<dbReference type="Gene3D" id="2.60.40.1120">
    <property type="entry name" value="Carboxypeptidase-like, regulatory domain"/>
    <property type="match status" value="1"/>
</dbReference>
<evidence type="ECO:0000256" key="5">
    <source>
        <dbReference type="ARBA" id="ARBA00023077"/>
    </source>
</evidence>
<evidence type="ECO:0000256" key="1">
    <source>
        <dbReference type="ARBA" id="ARBA00004571"/>
    </source>
</evidence>
<keyword evidence="6 8" id="KW-0472">Membrane</keyword>
<dbReference type="Gene3D" id="2.40.170.20">
    <property type="entry name" value="TonB-dependent receptor, beta-barrel domain"/>
    <property type="match status" value="1"/>
</dbReference>
<evidence type="ECO:0000256" key="2">
    <source>
        <dbReference type="ARBA" id="ARBA00022448"/>
    </source>
</evidence>
<evidence type="ECO:0000259" key="11">
    <source>
        <dbReference type="Pfam" id="PF00593"/>
    </source>
</evidence>
<evidence type="ECO:0000256" key="8">
    <source>
        <dbReference type="PROSITE-ProRule" id="PRU01360"/>
    </source>
</evidence>
<sequence>MIKKLYWVIAMVCISTLAQAQDCNISFKGLVKDFHDGIPIYGATIQVESSKQYAVTDEKGNFVLKNLCKKKYWLIVSHVSCDTKRIQIDVQKKSFIEIRLEHHVEELNEVAVKSEVAKKTKTAQESVLKTDIIEQYSSQSLGDVLKEIPGVSSINTGNTIVKPMINGMHGSRLIIMNSGVRLQDQEWGIEHAPSIDVNSANQISVIKGSGALAYGGDAIGGVVVLNPARIILKDTLSGKTIIGGQSNGRGYNVSTWLSKNYSSGWFTQFQGSYKRNGDFKAPDYNLTNTGLDSKGFSLRLGKKTYKSGFELYYSFLDNEIGILGASHIGNVFDLREAINTGQPFLIEDFSYHIDVPKQSIKHHLVKVNYFKRFQEFGKVNLQYDYQNNRRLEFDVRIGDRRNTPAVDLSLQTHSILADVIIDVNPDRKINFGVLGRYQNNFANPDTGVRRLIPDYDKYDFGAYVTTEKRLNDNLIVDAGIRYDFNRIDAKKFYRISRWLERGYDQDFADIVIEQLATQLLANPIFNYHNISASAGLKYNLNERSYILGNYALASRPPNPSELFSDGLHHSAARFELGDLRFDQEVSNRISASYVYGSSKFSLLAEAFYNSIRDYIYLRPFDFLVTTRGPFPIWAYEQTNAEIFGFDLTTTYEITDAWQFQNKMAFIRGNDRKTDLPLIDMPPFNTVNQITYSNKKWHNFSASLKSEWVFEQNKFPDFNFEVEDQLTGDMILIDISSPPSAYHLLHFYSDATFNLGDKTKLNVAIGVNNLLDTSYRNYLNRLRFYADDLGRNITLQLQLNF</sequence>
<dbReference type="PANTHER" id="PTHR30069:SF40">
    <property type="entry name" value="TONB-DEPENDENT RECEPTOR NMB0964-RELATED"/>
    <property type="match status" value="1"/>
</dbReference>
<evidence type="ECO:0000259" key="12">
    <source>
        <dbReference type="Pfam" id="PF07715"/>
    </source>
</evidence>
<keyword evidence="10" id="KW-0732">Signal</keyword>
<reference evidence="14" key="1">
    <citation type="journal article" date="2019" name="Int. J. Syst. Evol. Microbiol.">
        <title>The Global Catalogue of Microorganisms (GCM) 10K type strain sequencing project: providing services to taxonomists for standard genome sequencing and annotation.</title>
        <authorList>
            <consortium name="The Broad Institute Genomics Platform"/>
            <consortium name="The Broad Institute Genome Sequencing Center for Infectious Disease"/>
            <person name="Wu L."/>
            <person name="Ma J."/>
        </authorList>
    </citation>
    <scope>NUCLEOTIDE SEQUENCE [LARGE SCALE GENOMIC DNA]</scope>
    <source>
        <strain evidence="14">KCTC 52127</strain>
    </source>
</reference>
<dbReference type="SUPFAM" id="SSF49464">
    <property type="entry name" value="Carboxypeptidase regulatory domain-like"/>
    <property type="match status" value="1"/>
</dbReference>
<dbReference type="Pfam" id="PF07715">
    <property type="entry name" value="Plug"/>
    <property type="match status" value="1"/>
</dbReference>
<evidence type="ECO:0000313" key="14">
    <source>
        <dbReference type="Proteomes" id="UP001597508"/>
    </source>
</evidence>
<dbReference type="EMBL" id="JBHULH010000004">
    <property type="protein sequence ID" value="MFD2567968.1"/>
    <property type="molecule type" value="Genomic_DNA"/>
</dbReference>
<dbReference type="RefSeq" id="WP_379666672.1">
    <property type="nucleotide sequence ID" value="NZ_JBHULH010000004.1"/>
</dbReference>
<dbReference type="PROSITE" id="PS52016">
    <property type="entry name" value="TONB_DEPENDENT_REC_3"/>
    <property type="match status" value="1"/>
</dbReference>
<feature type="chain" id="PRO_5045772953" evidence="10">
    <location>
        <begin position="21"/>
        <end position="800"/>
    </location>
</feature>